<protein>
    <recommendedName>
        <fullName evidence="6">Ribosomal protein L11 methyltransferase</fullName>
        <shortName evidence="6">L11 Mtase</shortName>
        <ecNumber evidence="6">2.1.1.-</ecNumber>
    </recommendedName>
</protein>
<dbReference type="Proteomes" id="UP000308838">
    <property type="component" value="Unassembled WGS sequence"/>
</dbReference>
<proteinExistence type="inferred from homology"/>
<keyword evidence="7" id="KW-0687">Ribonucleoprotein</keyword>
<dbReference type="GO" id="GO:0005737">
    <property type="term" value="C:cytoplasm"/>
    <property type="evidence" value="ECO:0007669"/>
    <property type="project" value="UniProtKB-SubCell"/>
</dbReference>
<dbReference type="GO" id="GO:0016279">
    <property type="term" value="F:protein-lysine N-methyltransferase activity"/>
    <property type="evidence" value="ECO:0007669"/>
    <property type="project" value="RHEA"/>
</dbReference>
<name>A0A4U7BP84_9BACT</name>
<feature type="binding site" evidence="6">
    <location>
        <position position="154"/>
    </location>
    <ligand>
        <name>S-adenosyl-L-methionine</name>
        <dbReference type="ChEBI" id="CHEBI:59789"/>
    </ligand>
</feature>
<dbReference type="InterPro" id="IPR050078">
    <property type="entry name" value="Ribosomal_L11_MeTrfase_PrmA"/>
</dbReference>
<feature type="binding site" evidence="6">
    <location>
        <position position="133"/>
    </location>
    <ligand>
        <name>S-adenosyl-L-methionine</name>
        <dbReference type="ChEBI" id="CHEBI:59789"/>
    </ligand>
</feature>
<evidence type="ECO:0000256" key="4">
    <source>
        <dbReference type="ARBA" id="ARBA00022679"/>
    </source>
</evidence>
<feature type="binding site" evidence="6">
    <location>
        <position position="175"/>
    </location>
    <ligand>
        <name>S-adenosyl-L-methionine</name>
        <dbReference type="ChEBI" id="CHEBI:59789"/>
    </ligand>
</feature>
<keyword evidence="4 6" id="KW-0808">Transferase</keyword>
<evidence type="ECO:0000256" key="3">
    <source>
        <dbReference type="ARBA" id="ARBA00022603"/>
    </source>
</evidence>
<dbReference type="Gene3D" id="3.40.50.150">
    <property type="entry name" value="Vaccinia Virus protein VP39"/>
    <property type="match status" value="1"/>
</dbReference>
<evidence type="ECO:0000313" key="7">
    <source>
        <dbReference type="EMBL" id="TKX32055.1"/>
    </source>
</evidence>
<comment type="similarity">
    <text evidence="1 6">Belongs to the methyltransferase superfamily. PrmA family.</text>
</comment>
<dbReference type="EC" id="2.1.1.-" evidence="6"/>
<dbReference type="HAMAP" id="MF_00735">
    <property type="entry name" value="Methyltr_PrmA"/>
    <property type="match status" value="1"/>
</dbReference>
<evidence type="ECO:0000256" key="2">
    <source>
        <dbReference type="ARBA" id="ARBA00022490"/>
    </source>
</evidence>
<dbReference type="EMBL" id="NXLZ01000001">
    <property type="protein sequence ID" value="TKX32055.1"/>
    <property type="molecule type" value="Genomic_DNA"/>
</dbReference>
<keyword evidence="8" id="KW-1185">Reference proteome</keyword>
<feature type="binding site" evidence="6">
    <location>
        <position position="216"/>
    </location>
    <ligand>
        <name>S-adenosyl-L-methionine</name>
        <dbReference type="ChEBI" id="CHEBI:59789"/>
    </ligand>
</feature>
<comment type="catalytic activity">
    <reaction evidence="6">
        <text>L-lysyl-[protein] + 3 S-adenosyl-L-methionine = N(6),N(6),N(6)-trimethyl-L-lysyl-[protein] + 3 S-adenosyl-L-homocysteine + 3 H(+)</text>
        <dbReference type="Rhea" id="RHEA:54192"/>
        <dbReference type="Rhea" id="RHEA-COMP:9752"/>
        <dbReference type="Rhea" id="RHEA-COMP:13826"/>
        <dbReference type="ChEBI" id="CHEBI:15378"/>
        <dbReference type="ChEBI" id="CHEBI:29969"/>
        <dbReference type="ChEBI" id="CHEBI:57856"/>
        <dbReference type="ChEBI" id="CHEBI:59789"/>
        <dbReference type="ChEBI" id="CHEBI:61961"/>
    </reaction>
</comment>
<keyword evidence="5 6" id="KW-0949">S-adenosyl-L-methionine</keyword>
<evidence type="ECO:0000256" key="5">
    <source>
        <dbReference type="ARBA" id="ARBA00022691"/>
    </source>
</evidence>
<evidence type="ECO:0000313" key="8">
    <source>
        <dbReference type="Proteomes" id="UP000308838"/>
    </source>
</evidence>
<keyword evidence="3 6" id="KW-0489">Methyltransferase</keyword>
<dbReference type="OrthoDB" id="9785995at2"/>
<dbReference type="RefSeq" id="WP_137619911.1">
    <property type="nucleotide sequence ID" value="NZ_NXLZ01000001.1"/>
</dbReference>
<gene>
    <name evidence="6" type="primary">prmA</name>
    <name evidence="7" type="ORF">CQA69_00650</name>
</gene>
<dbReference type="GO" id="GO:0005840">
    <property type="term" value="C:ribosome"/>
    <property type="evidence" value="ECO:0007669"/>
    <property type="project" value="UniProtKB-KW"/>
</dbReference>
<comment type="subcellular location">
    <subcellularLocation>
        <location evidence="6">Cytoplasm</location>
    </subcellularLocation>
</comment>
<comment type="caution">
    <text evidence="7">The sequence shown here is derived from an EMBL/GenBank/DDBJ whole genome shotgun (WGS) entry which is preliminary data.</text>
</comment>
<reference evidence="7 8" key="1">
    <citation type="submission" date="2018-05" db="EMBL/GenBank/DDBJ databases">
        <title>Novel Campyloabacter and Helicobacter Species and Strains.</title>
        <authorList>
            <person name="Mannion A.J."/>
            <person name="Shen Z."/>
            <person name="Fox J.G."/>
        </authorList>
    </citation>
    <scope>NUCLEOTIDE SEQUENCE [LARGE SCALE GENOMIC DNA]</scope>
    <source>
        <strain evidence="8">MIT17-664</strain>
    </source>
</reference>
<comment type="function">
    <text evidence="6">Methylates ribosomal protein L11.</text>
</comment>
<keyword evidence="2 6" id="KW-0963">Cytoplasm</keyword>
<sequence>MQKFYYELFFKVDKQYKNLFLDFIFDLGIEAIEEKNKGIYIRSDESLEELSWALEVFNQKLMEKFNIKENIVFDKTIAEKENKDWIEEYKKNIKSVLIDNVYIHTTWEEEKKGCINIKINPALAFGSGHHESTYSCIKFLQKFAKKDKLALDLGCGSGILGITMSKLGCKVEICDTDELAISSSLENAKLNDVCFKNSWKGSIDKAKLNYDLIVANIIADVILVLEKDIKQHLKENAILILSGILDKYQIRIKEKFQDLELIDELKINEWCSFVYKNKKEKQ</sequence>
<dbReference type="PIRSF" id="PIRSF000401">
    <property type="entry name" value="RPL11_MTase"/>
    <property type="match status" value="1"/>
</dbReference>
<organism evidence="7 8">
    <name type="scientific">Campylobacter estrildidarum</name>
    <dbReference type="NCBI Taxonomy" id="2510189"/>
    <lineage>
        <taxon>Bacteria</taxon>
        <taxon>Pseudomonadati</taxon>
        <taxon>Campylobacterota</taxon>
        <taxon>Epsilonproteobacteria</taxon>
        <taxon>Campylobacterales</taxon>
        <taxon>Campylobacteraceae</taxon>
        <taxon>Campylobacter</taxon>
    </lineage>
</organism>
<dbReference type="NCBIfam" id="NF001786">
    <property type="entry name" value="PRK00517.2-4"/>
    <property type="match status" value="1"/>
</dbReference>
<dbReference type="InterPro" id="IPR004498">
    <property type="entry name" value="Ribosomal_PrmA_MeTrfase"/>
</dbReference>
<dbReference type="SUPFAM" id="SSF53335">
    <property type="entry name" value="S-adenosyl-L-methionine-dependent methyltransferases"/>
    <property type="match status" value="1"/>
</dbReference>
<dbReference type="PANTHER" id="PTHR43648">
    <property type="entry name" value="ELECTRON TRANSFER FLAVOPROTEIN BETA SUBUNIT LYSINE METHYLTRANSFERASE"/>
    <property type="match status" value="1"/>
</dbReference>
<dbReference type="InterPro" id="IPR029063">
    <property type="entry name" value="SAM-dependent_MTases_sf"/>
</dbReference>
<accession>A0A4U7BP84</accession>
<evidence type="ECO:0000256" key="6">
    <source>
        <dbReference type="HAMAP-Rule" id="MF_00735"/>
    </source>
</evidence>
<dbReference type="AlphaFoldDB" id="A0A4U7BP84"/>
<evidence type="ECO:0000256" key="1">
    <source>
        <dbReference type="ARBA" id="ARBA00009741"/>
    </source>
</evidence>
<dbReference type="Pfam" id="PF06325">
    <property type="entry name" value="PrmA"/>
    <property type="match status" value="1"/>
</dbReference>
<dbReference type="PANTHER" id="PTHR43648:SF1">
    <property type="entry name" value="ELECTRON TRANSFER FLAVOPROTEIN BETA SUBUNIT LYSINE METHYLTRANSFERASE"/>
    <property type="match status" value="1"/>
</dbReference>
<keyword evidence="7" id="KW-0689">Ribosomal protein</keyword>
<dbReference type="GO" id="GO:0032259">
    <property type="term" value="P:methylation"/>
    <property type="evidence" value="ECO:0007669"/>
    <property type="project" value="UniProtKB-KW"/>
</dbReference>
<dbReference type="CDD" id="cd02440">
    <property type="entry name" value="AdoMet_MTases"/>
    <property type="match status" value="1"/>
</dbReference>